<dbReference type="RefSeq" id="WP_091367651.1">
    <property type="nucleotide sequence ID" value="NZ_LT629740.1"/>
</dbReference>
<keyword evidence="1" id="KW-0732">Signal</keyword>
<dbReference type="EMBL" id="LT629740">
    <property type="protein sequence ID" value="SDR86523.1"/>
    <property type="molecule type" value="Genomic_DNA"/>
</dbReference>
<accession>A0A1H1MIA9</accession>
<dbReference type="SUPFAM" id="SSF49464">
    <property type="entry name" value="Carboxypeptidase regulatory domain-like"/>
    <property type="match status" value="1"/>
</dbReference>
<proteinExistence type="predicted"/>
<evidence type="ECO:0000313" key="3">
    <source>
        <dbReference type="Proteomes" id="UP000199679"/>
    </source>
</evidence>
<dbReference type="InterPro" id="IPR008969">
    <property type="entry name" value="CarboxyPept-like_regulatory"/>
</dbReference>
<reference evidence="2 3" key="1">
    <citation type="submission" date="2016-10" db="EMBL/GenBank/DDBJ databases">
        <authorList>
            <person name="de Groot N.N."/>
        </authorList>
    </citation>
    <scope>NUCLEOTIDE SEQUENCE [LARGE SCALE GENOMIC DNA]</scope>
    <source>
        <strain evidence="2 3">MP1X4</strain>
    </source>
</reference>
<evidence type="ECO:0000313" key="2">
    <source>
        <dbReference type="EMBL" id="SDR86523.1"/>
    </source>
</evidence>
<evidence type="ECO:0008006" key="4">
    <source>
        <dbReference type="Google" id="ProtNLM"/>
    </source>
</evidence>
<evidence type="ECO:0000256" key="1">
    <source>
        <dbReference type="SAM" id="SignalP"/>
    </source>
</evidence>
<gene>
    <name evidence="2" type="ORF">SAMN05216490_0087</name>
</gene>
<feature type="chain" id="PRO_5009254414" description="CarboxypepD_reg-like domain-containing protein" evidence="1">
    <location>
        <begin position="25"/>
        <end position="247"/>
    </location>
</feature>
<sequence length="247" mass="28423">MTLNKFKIYLLITTLYCLPFIVNAQQQPLNIKGVVCKRGNTERLAQAVITDLKTRVVMMSDELGGFNIKTAVGDTLLFSKIGFADQKQLVAGPEDIFIYMQPVIELDQVNIKDKSTMQELNDVVNTYRSKGLYFDGKPPALLFNPFGGSPITGLYELFSRDAKNERHFIKFSKDEMEAAGIRKRYNPQLVKHVTALPDSDVVKFMQQYTPSADDIKQWNDYELITHIKQYLEYFKVHKNDMPMEKLY</sequence>
<protein>
    <recommendedName>
        <fullName evidence="4">CarboxypepD_reg-like domain-containing protein</fullName>
    </recommendedName>
</protein>
<keyword evidence="3" id="KW-1185">Reference proteome</keyword>
<name>A0A1H1MIA9_MUCMA</name>
<dbReference type="OrthoDB" id="789400at2"/>
<dbReference type="STRING" id="652787.SAMN05216490_0087"/>
<organism evidence="2 3">
    <name type="scientific">Mucilaginibacter mallensis</name>
    <dbReference type="NCBI Taxonomy" id="652787"/>
    <lineage>
        <taxon>Bacteria</taxon>
        <taxon>Pseudomonadati</taxon>
        <taxon>Bacteroidota</taxon>
        <taxon>Sphingobacteriia</taxon>
        <taxon>Sphingobacteriales</taxon>
        <taxon>Sphingobacteriaceae</taxon>
        <taxon>Mucilaginibacter</taxon>
    </lineage>
</organism>
<dbReference type="Proteomes" id="UP000199679">
    <property type="component" value="Chromosome I"/>
</dbReference>
<dbReference type="AlphaFoldDB" id="A0A1H1MIA9"/>
<feature type="signal peptide" evidence="1">
    <location>
        <begin position="1"/>
        <end position="24"/>
    </location>
</feature>